<organism evidence="1">
    <name type="scientific">Anguilla anguilla</name>
    <name type="common">European freshwater eel</name>
    <name type="synonym">Muraena anguilla</name>
    <dbReference type="NCBI Taxonomy" id="7936"/>
    <lineage>
        <taxon>Eukaryota</taxon>
        <taxon>Metazoa</taxon>
        <taxon>Chordata</taxon>
        <taxon>Craniata</taxon>
        <taxon>Vertebrata</taxon>
        <taxon>Euteleostomi</taxon>
        <taxon>Actinopterygii</taxon>
        <taxon>Neopterygii</taxon>
        <taxon>Teleostei</taxon>
        <taxon>Anguilliformes</taxon>
        <taxon>Anguillidae</taxon>
        <taxon>Anguilla</taxon>
    </lineage>
</organism>
<sequence length="58" mass="6386">MYSVARRYIECACHWSSSLHRGKYSAGIFLKLFCCRADGTTGGLAPLSIFHHANVKGP</sequence>
<protein>
    <submittedName>
        <fullName evidence="1">Uncharacterized protein</fullName>
    </submittedName>
</protein>
<proteinExistence type="predicted"/>
<reference evidence="1" key="2">
    <citation type="journal article" date="2015" name="Fish Shellfish Immunol.">
        <title>Early steps in the European eel (Anguilla anguilla)-Vibrio vulnificus interaction in the gills: Role of the RtxA13 toxin.</title>
        <authorList>
            <person name="Callol A."/>
            <person name="Pajuelo D."/>
            <person name="Ebbesson L."/>
            <person name="Teles M."/>
            <person name="MacKenzie S."/>
            <person name="Amaro C."/>
        </authorList>
    </citation>
    <scope>NUCLEOTIDE SEQUENCE</scope>
</reference>
<evidence type="ECO:0000313" key="1">
    <source>
        <dbReference type="EMBL" id="JAH32156.1"/>
    </source>
</evidence>
<accession>A0A0E9RSL5</accession>
<reference evidence="1" key="1">
    <citation type="submission" date="2014-11" db="EMBL/GenBank/DDBJ databases">
        <authorList>
            <person name="Amaro Gonzalez C."/>
        </authorList>
    </citation>
    <scope>NUCLEOTIDE SEQUENCE</scope>
</reference>
<name>A0A0E9RSL5_ANGAN</name>
<dbReference type="EMBL" id="GBXM01076421">
    <property type="protein sequence ID" value="JAH32156.1"/>
    <property type="molecule type" value="Transcribed_RNA"/>
</dbReference>
<dbReference type="AlphaFoldDB" id="A0A0E9RSL5"/>